<name>A0ABN0RSE9_9FLAO</name>
<organism evidence="1 2">
    <name type="scientific">Cellulophaga geojensis KL-A</name>
    <dbReference type="NCBI Taxonomy" id="1328323"/>
    <lineage>
        <taxon>Bacteria</taxon>
        <taxon>Pseudomonadati</taxon>
        <taxon>Bacteroidota</taxon>
        <taxon>Flavobacteriia</taxon>
        <taxon>Flavobacteriales</taxon>
        <taxon>Flavobacteriaceae</taxon>
        <taxon>Cellulophaga</taxon>
    </lineage>
</organism>
<protein>
    <recommendedName>
        <fullName evidence="3">Metalloprotease</fullName>
    </recommendedName>
</protein>
<evidence type="ECO:0000313" key="2">
    <source>
        <dbReference type="Proteomes" id="UP000019275"/>
    </source>
</evidence>
<evidence type="ECO:0008006" key="3">
    <source>
        <dbReference type="Google" id="ProtNLM"/>
    </source>
</evidence>
<dbReference type="Proteomes" id="UP000019275">
    <property type="component" value="Unassembled WGS sequence"/>
</dbReference>
<sequence>MTAFKIKKNVIYTVIGILFLNCVQLRAQHKTIINAFLDTSCHEISIQQEFNYKNTSKDTLEVLYFNDWPNAYSSKKTALAKRFSEEFKKSLHLAKPKERGYTNIIKAKDNKGNTLANKHTKSKDIVMFILNKPLAPDTTLTLKINYKVQLPPNKYTNFGYSNDSTYYLKDWYLTPATYNGKWNLYSNKNLEDLQTDATTTKLYLTINKDYYVTTNLNKTNEYSLNGNKTIVIDGENRKSAEVILSNQKEFITHITPDLTIETDFKASKYPEILQGISINKVAKYIKDNLGEYPHKKILVSELDYKKNPLYGINQLPSFIVPYSEAFSYELKLLKTTLYKILNESVYLNPRKEKWVTDAIVNYLMITYVDEFYNGQKLLGKFSKIWGVRSFEISKYDFNDQYALMSMLTSRKNLDQPLTASNDSLIKFNQRIANSYKSGLGLTYLSEYIGYNNVKGSIKEFYKKYNQQKVTTNDFENILKKSTNKDINWFFNEFISTNDRIDFKIKKIEKTEDSLTVTIKNKTSTNLPISLFGLKNDSIVSKYWVSNVVTQKNVTIPRNGEDKLVLNYDKKIPEYNQRDNWKSLKGFLASNKKLRLQFFKDAENPYYNQIFYNPEMRFNAYDGFTPILKLHNKTLLDRPFVFALNPGYATKENAFVGSGNFTIRDQHKNKNLFLSTYSLSFSTFHFQKNSRYSTITPSFGLAWRPKDLRSNRSQSLFVRYINVFRDFDPAFVEANELEPDYSVLNARFRDTNNDLINYLSWFVDAQYAGKFSKLSFDLEYRKLFQNNRQFNLRFFAGKFINNKTDDDYFSYALDRPTDYLFDYSYLGRSASSGIYSQQIIIAEGGFKSKLDNPFANDWIATTNASTNIYRWIEAYGDIGYLKNKGSKARFVYDAGIRLNLVTDYFELFFPMYSNNGWEVSQPNYGEKIRFIVTLSPKSLTGLFTRKWF</sequence>
<dbReference type="SUPFAM" id="SSF55486">
    <property type="entry name" value="Metalloproteases ('zincins'), catalytic domain"/>
    <property type="match status" value="1"/>
</dbReference>
<dbReference type="EMBL" id="ARZX01000002">
    <property type="protein sequence ID" value="EWH14848.1"/>
    <property type="molecule type" value="Genomic_DNA"/>
</dbReference>
<accession>A0ABN0RSE9</accession>
<dbReference type="InterPro" id="IPR027268">
    <property type="entry name" value="Peptidase_M4/M1_CTD_sf"/>
</dbReference>
<comment type="caution">
    <text evidence="1">The sequence shown here is derived from an EMBL/GenBank/DDBJ whole genome shotgun (WGS) entry which is preliminary data.</text>
</comment>
<evidence type="ECO:0000313" key="1">
    <source>
        <dbReference type="EMBL" id="EWH14848.1"/>
    </source>
</evidence>
<reference evidence="1 2" key="1">
    <citation type="journal article" date="2014" name="Genome Announc.">
        <title>Draft Genome Sequence of the Carrageenan-Degrading Bacterium Cellulophaga sp. Strain KL-A, Isolated from Decaying Marine Algae.</title>
        <authorList>
            <person name="Shan D."/>
            <person name="Ying J."/>
            <person name="Li X."/>
            <person name="Gao Z."/>
            <person name="Wei G."/>
            <person name="Shao Z."/>
        </authorList>
    </citation>
    <scope>NUCLEOTIDE SEQUENCE [LARGE SCALE GENOMIC DNA]</scope>
    <source>
        <strain evidence="1 2">KL-A</strain>
    </source>
</reference>
<keyword evidence="2" id="KW-1185">Reference proteome</keyword>
<gene>
    <name evidence="1" type="ORF">KLA_03432</name>
</gene>
<dbReference type="Gene3D" id="1.10.390.10">
    <property type="entry name" value="Neutral Protease Domain 2"/>
    <property type="match status" value="1"/>
</dbReference>
<proteinExistence type="predicted"/>
<dbReference type="RefSeq" id="WP_034643844.1">
    <property type="nucleotide sequence ID" value="NZ_ARZX01000002.1"/>
</dbReference>